<keyword evidence="4" id="KW-0804">Transcription</keyword>
<dbReference type="PRINTS" id="PR00455">
    <property type="entry name" value="HTHTETR"/>
</dbReference>
<dbReference type="SUPFAM" id="SSF48498">
    <property type="entry name" value="Tetracyclin repressor-like, C-terminal domain"/>
    <property type="match status" value="1"/>
</dbReference>
<feature type="DNA-binding region" description="H-T-H motif" evidence="5">
    <location>
        <begin position="54"/>
        <end position="73"/>
    </location>
</feature>
<evidence type="ECO:0000313" key="8">
    <source>
        <dbReference type="Proteomes" id="UP000298127"/>
    </source>
</evidence>
<accession>A0A4Y9R558</accession>
<keyword evidence="1" id="KW-0678">Repressor</keyword>
<comment type="caution">
    <text evidence="7">The sequence shown here is derived from an EMBL/GenBank/DDBJ whole genome shotgun (WGS) entry which is preliminary data.</text>
</comment>
<feature type="domain" description="HTH tetR-type" evidence="6">
    <location>
        <begin position="31"/>
        <end position="91"/>
    </location>
</feature>
<keyword evidence="2" id="KW-0805">Transcription regulation</keyword>
<dbReference type="Gene3D" id="1.10.357.10">
    <property type="entry name" value="Tetracycline Repressor, domain 2"/>
    <property type="match status" value="1"/>
</dbReference>
<dbReference type="InterPro" id="IPR039538">
    <property type="entry name" value="BetI_C"/>
</dbReference>
<protein>
    <submittedName>
        <fullName evidence="7">TetR/AcrR family transcriptional regulator</fullName>
    </submittedName>
</protein>
<dbReference type="Pfam" id="PF00440">
    <property type="entry name" value="TetR_N"/>
    <property type="match status" value="1"/>
</dbReference>
<dbReference type="SUPFAM" id="SSF46689">
    <property type="entry name" value="Homeodomain-like"/>
    <property type="match status" value="1"/>
</dbReference>
<dbReference type="Pfam" id="PF13977">
    <property type="entry name" value="TetR_C_6"/>
    <property type="match status" value="1"/>
</dbReference>
<dbReference type="InterPro" id="IPR050109">
    <property type="entry name" value="HTH-type_TetR-like_transc_reg"/>
</dbReference>
<evidence type="ECO:0000259" key="6">
    <source>
        <dbReference type="PROSITE" id="PS50977"/>
    </source>
</evidence>
<evidence type="ECO:0000256" key="1">
    <source>
        <dbReference type="ARBA" id="ARBA00022491"/>
    </source>
</evidence>
<reference evidence="7 8" key="1">
    <citation type="journal article" date="2018" name="J. Microbiol.">
        <title>Leifsonia flava sp. nov., a novel actinobacterium isolated from the rhizosphere of Aquilegia viridiflora.</title>
        <authorList>
            <person name="Cai Y."/>
            <person name="Tao W.Z."/>
            <person name="Ma Y.J."/>
            <person name="Cheng J."/>
            <person name="Zhang M.Y."/>
            <person name="Zhang Y.X."/>
        </authorList>
    </citation>
    <scope>NUCLEOTIDE SEQUENCE [LARGE SCALE GENOMIC DNA]</scope>
    <source>
        <strain evidence="7 8">SYP-B2174</strain>
    </source>
</reference>
<dbReference type="EMBL" id="SPQZ01000003">
    <property type="protein sequence ID" value="TFV98555.1"/>
    <property type="molecule type" value="Genomic_DNA"/>
</dbReference>
<name>A0A4Y9R558_9MICO</name>
<sequence length="237" mass="25377">MEGTIVADTAQTATRVVSAADRVQRPQARTLERREAVLQAAMQVFGARGYNKGALVEVAEQAGMTHAGVLHHFGSKEGLLIAVLKYRDGIEVAGVEAREQAEGPSFLSHIIETVAENTHRPGVVQTYAVLSAESVTDGHPAQEYFRDRTTVLREKIAGVLGEVTEGHASRQDLLDAASTLIAVMDGLQVQWLLDPDAVDMPRIVTKTLDELVDRLMSGAAAPSAVERANALTGDSAR</sequence>
<dbReference type="PROSITE" id="PS50977">
    <property type="entry name" value="HTH_TETR_2"/>
    <property type="match status" value="1"/>
</dbReference>
<dbReference type="InterPro" id="IPR001647">
    <property type="entry name" value="HTH_TetR"/>
</dbReference>
<evidence type="ECO:0000256" key="3">
    <source>
        <dbReference type="ARBA" id="ARBA00023125"/>
    </source>
</evidence>
<keyword evidence="8" id="KW-1185">Reference proteome</keyword>
<dbReference type="AlphaFoldDB" id="A0A4Y9R558"/>
<gene>
    <name evidence="7" type="ORF">E4M00_10330</name>
</gene>
<evidence type="ECO:0000256" key="5">
    <source>
        <dbReference type="PROSITE-ProRule" id="PRU00335"/>
    </source>
</evidence>
<evidence type="ECO:0000256" key="4">
    <source>
        <dbReference type="ARBA" id="ARBA00023163"/>
    </source>
</evidence>
<dbReference type="GO" id="GO:0003700">
    <property type="term" value="F:DNA-binding transcription factor activity"/>
    <property type="evidence" value="ECO:0007669"/>
    <property type="project" value="TreeGrafter"/>
</dbReference>
<dbReference type="PANTHER" id="PTHR30055:SF234">
    <property type="entry name" value="HTH-TYPE TRANSCRIPTIONAL REGULATOR BETI"/>
    <property type="match status" value="1"/>
</dbReference>
<proteinExistence type="predicted"/>
<dbReference type="Proteomes" id="UP000298127">
    <property type="component" value="Unassembled WGS sequence"/>
</dbReference>
<dbReference type="InterPro" id="IPR009057">
    <property type="entry name" value="Homeodomain-like_sf"/>
</dbReference>
<evidence type="ECO:0000256" key="2">
    <source>
        <dbReference type="ARBA" id="ARBA00023015"/>
    </source>
</evidence>
<keyword evidence="3 5" id="KW-0238">DNA-binding</keyword>
<dbReference type="InterPro" id="IPR036271">
    <property type="entry name" value="Tet_transcr_reg_TetR-rel_C_sf"/>
</dbReference>
<organism evidence="7 8">
    <name type="scientific">Orlajensenia leifsoniae</name>
    <dbReference type="NCBI Taxonomy" id="2561933"/>
    <lineage>
        <taxon>Bacteria</taxon>
        <taxon>Bacillati</taxon>
        <taxon>Actinomycetota</taxon>
        <taxon>Actinomycetes</taxon>
        <taxon>Micrococcales</taxon>
        <taxon>Microbacteriaceae</taxon>
        <taxon>Orlajensenia</taxon>
    </lineage>
</organism>
<dbReference type="PANTHER" id="PTHR30055">
    <property type="entry name" value="HTH-TYPE TRANSCRIPTIONAL REGULATOR RUTR"/>
    <property type="match status" value="1"/>
</dbReference>
<evidence type="ECO:0000313" key="7">
    <source>
        <dbReference type="EMBL" id="TFV98555.1"/>
    </source>
</evidence>
<dbReference type="GO" id="GO:0000976">
    <property type="term" value="F:transcription cis-regulatory region binding"/>
    <property type="evidence" value="ECO:0007669"/>
    <property type="project" value="TreeGrafter"/>
</dbReference>